<evidence type="ECO:0000313" key="1">
    <source>
        <dbReference type="EMBL" id="AAB61771.1"/>
    </source>
</evidence>
<reference evidence="1" key="1">
    <citation type="submission" date="1997-06" db="EMBL/GenBank/DDBJ databases">
        <authorList>
            <person name="Seifert H.S."/>
        </authorList>
    </citation>
    <scope>NUCLEOTIDE SEQUENCE</scope>
</reference>
<dbReference type="AlphaFoldDB" id="Q51065"/>
<dbReference type="EMBL" id="M84113">
    <property type="protein sequence ID" value="AAB61771.1"/>
    <property type="molecule type" value="Genomic_DNA"/>
</dbReference>
<organism evidence="1">
    <name type="scientific">Neisseria gonorrhoeae</name>
    <dbReference type="NCBI Taxonomy" id="485"/>
    <lineage>
        <taxon>Bacteria</taxon>
        <taxon>Pseudomonadati</taxon>
        <taxon>Pseudomonadota</taxon>
        <taxon>Betaproteobacteria</taxon>
        <taxon>Neisseriales</taxon>
        <taxon>Neisseriaceae</taxon>
        <taxon>Neisseria</taxon>
    </lineage>
</organism>
<sequence length="492" mass="52723">MRRHTDAADIFLFKGDVAVDPVFAEHAAAQQEFVVGLEGGKCFFQRSADGRDERVFFRRQVVQVFIGRVARMDFVLNAVQTRHQQGGKCQIRVGGRVGETRFDAARLAAVHRRDTDGSGTVFGGIGQFGRCFKVRHEAFVGVGGRIGNRVQGFGVFDDAADVVERGIGQTGIAVACEQVLTVFPNGLVDVHTAAVVAHNRFGHKGGGFAEIVGNVLDDVFHILGLVGAFDQSGETGADFHLAAGTDFAVVDFDFDAESFQNVHHGGAQILTAVNRRDGRVAAFDGGAVAGVLTVHMQAACPRAAFGRDFVTGFVHVGFKFYAVEDEEFGFGTEIGGVADTGRFQIGFGAACDGARVAVVTLTVGRVDDVAGNDDGNIIIKRIDEGCGRIGTQLHIGSLNAFPAADGRTVKRLTVFEPLFGAFQHDARRHGKVVLLAFGIGEAQIDKAGFAFFNQFYGVFNGHLQLLKKGNGKIRGTRRLDAKSARFYHADAV</sequence>
<protein>
    <submittedName>
        <fullName evidence="1">Uncharacterized protein</fullName>
    </submittedName>
</protein>
<proteinExistence type="predicted"/>
<name>Q51065_NEIGO</name>
<accession>Q51065</accession>